<protein>
    <submittedName>
        <fullName evidence="1">Uncharacterized protein</fullName>
    </submittedName>
</protein>
<reference evidence="1 2" key="1">
    <citation type="submission" date="2013-01" db="EMBL/GenBank/DDBJ databases">
        <authorList>
            <person name="Harkins D.M."/>
            <person name="Durkin A.S."/>
            <person name="Brinkac L.M."/>
            <person name="Haft D.H."/>
            <person name="Selengut J.D."/>
            <person name="Sanka R."/>
            <person name="DePew J."/>
            <person name="Purushe J."/>
            <person name="Peacock S.J."/>
            <person name="Thaipadungpanit J."/>
            <person name="Wuthiekanun V.W."/>
            <person name="Day N.P."/>
            <person name="Vinetz J.M."/>
            <person name="Sutton G.G."/>
            <person name="Nierman W.C."/>
            <person name="Fouts D.E."/>
        </authorList>
    </citation>
    <scope>NUCLEOTIDE SEQUENCE [LARGE SCALE GENOMIC DNA]</scope>
    <source>
        <strain evidence="1 2">FPW1039</strain>
    </source>
</reference>
<dbReference type="EMBL" id="AKWR02000217">
    <property type="protein sequence ID" value="EMJ34658.1"/>
    <property type="molecule type" value="Genomic_DNA"/>
</dbReference>
<accession>A0A0F6I9D3</accession>
<comment type="caution">
    <text evidence="1">The sequence shown here is derived from an EMBL/GenBank/DDBJ whole genome shotgun (WGS) entry which is preliminary data.</text>
</comment>
<gene>
    <name evidence="1" type="ORF">LEP1GSC079_1535</name>
</gene>
<organism evidence="1 2">
    <name type="scientific">Leptospira interrogans str. FPW1039</name>
    <dbReference type="NCBI Taxonomy" id="1193040"/>
    <lineage>
        <taxon>Bacteria</taxon>
        <taxon>Pseudomonadati</taxon>
        <taxon>Spirochaetota</taxon>
        <taxon>Spirochaetia</taxon>
        <taxon>Leptospirales</taxon>
        <taxon>Leptospiraceae</taxon>
        <taxon>Leptospira</taxon>
    </lineage>
</organism>
<dbReference type="AlphaFoldDB" id="A0A0F6I9D3"/>
<name>A0A0F6I9D3_LEPIR</name>
<proteinExistence type="predicted"/>
<evidence type="ECO:0000313" key="1">
    <source>
        <dbReference type="EMBL" id="EMJ34658.1"/>
    </source>
</evidence>
<sequence>METDRVRVAWIAGACNLKFKKNDYPIKFLCETAVLATEDSMNKLIKNFYPKISKPILKLRKDI</sequence>
<evidence type="ECO:0000313" key="2">
    <source>
        <dbReference type="Proteomes" id="UP000012164"/>
    </source>
</evidence>
<dbReference type="Proteomes" id="UP000012164">
    <property type="component" value="Unassembled WGS sequence"/>
</dbReference>